<reference evidence="2 3" key="1">
    <citation type="submission" date="2019-03" db="EMBL/GenBank/DDBJ databases">
        <title>Three New Species of Nocardioides, Nocardioides euryhalodurans sp. nov., Nocardioides seonyuensis sp. nov. and Nocardioides eburneoflavus sp. nov. Iolated from Soil.</title>
        <authorList>
            <person name="Roh S.G."/>
            <person name="Lee C."/>
            <person name="Kim M.-K."/>
            <person name="Kim S.B."/>
        </authorList>
    </citation>
    <scope>NUCLEOTIDE SEQUENCE [LARGE SCALE GENOMIC DNA]</scope>
    <source>
        <strain evidence="2 3">MMS17-SY207-3</strain>
    </source>
</reference>
<keyword evidence="3" id="KW-1185">Reference proteome</keyword>
<feature type="region of interest" description="Disordered" evidence="1">
    <location>
        <begin position="84"/>
        <end position="268"/>
    </location>
</feature>
<dbReference type="EMBL" id="CP038436">
    <property type="protein sequence ID" value="QBX56730.1"/>
    <property type="molecule type" value="Genomic_DNA"/>
</dbReference>
<dbReference type="AlphaFoldDB" id="A0A4P7IJ43"/>
<accession>A0A4P7IJ43</accession>
<feature type="compositionally biased region" description="Basic and acidic residues" evidence="1">
    <location>
        <begin position="186"/>
        <end position="195"/>
    </location>
</feature>
<feature type="compositionally biased region" description="Basic and acidic residues" evidence="1">
    <location>
        <begin position="248"/>
        <end position="261"/>
    </location>
</feature>
<dbReference type="Proteomes" id="UP000294853">
    <property type="component" value="Chromosome"/>
</dbReference>
<name>A0A4P7IJ43_9ACTN</name>
<evidence type="ECO:0000256" key="1">
    <source>
        <dbReference type="SAM" id="MobiDB-lite"/>
    </source>
</evidence>
<protein>
    <submittedName>
        <fullName evidence="2">Uncharacterized protein</fullName>
    </submittedName>
</protein>
<proteinExistence type="predicted"/>
<feature type="region of interest" description="Disordered" evidence="1">
    <location>
        <begin position="1"/>
        <end position="44"/>
    </location>
</feature>
<feature type="compositionally biased region" description="Low complexity" evidence="1">
    <location>
        <begin position="235"/>
        <end position="247"/>
    </location>
</feature>
<dbReference type="RefSeq" id="WP_135268715.1">
    <property type="nucleotide sequence ID" value="NZ_CP038436.1"/>
</dbReference>
<sequence length="268" mass="28716">MTAATTLLSRLVERQRTHQPSLRPLLSSRFEPLAGEPDAPGDGLVEKEELVLAPPVQHLPSRESASPPLPSVAEPVVARAPGMVGGVGRIEPAPGSETARVQRIDRTSTPPTYDEQVVVRPEPAGEHRAPSRPAIAVEAPQEEHPTTARRLTPRHGDPAPRVESMSTPLPAPLVDAKTRQASAHAEAARPERPGERVVGAPSPATRQPPVQQPPVEQPLTVSVRIGRIEVRAPAEQKAAPAGAAARPTRPEPRLSLEDYLARPRRGWS</sequence>
<evidence type="ECO:0000313" key="2">
    <source>
        <dbReference type="EMBL" id="QBX56730.1"/>
    </source>
</evidence>
<dbReference type="KEGG" id="nsn:EXE58_15540"/>
<gene>
    <name evidence="2" type="ORF">EXE58_15540</name>
</gene>
<evidence type="ECO:0000313" key="3">
    <source>
        <dbReference type="Proteomes" id="UP000294853"/>
    </source>
</evidence>
<organism evidence="2 3">
    <name type="scientific">Nocardioides seonyuensis</name>
    <dbReference type="NCBI Taxonomy" id="2518371"/>
    <lineage>
        <taxon>Bacteria</taxon>
        <taxon>Bacillati</taxon>
        <taxon>Actinomycetota</taxon>
        <taxon>Actinomycetes</taxon>
        <taxon>Propionibacteriales</taxon>
        <taxon>Nocardioidaceae</taxon>
        <taxon>Nocardioides</taxon>
    </lineage>
</organism>